<evidence type="ECO:0000259" key="4">
    <source>
        <dbReference type="SMART" id="SM01318"/>
    </source>
</evidence>
<name>A0A0K8REL5_IXORI</name>
<feature type="domain" description="Single" evidence="4">
    <location>
        <begin position="42"/>
        <end position="105"/>
    </location>
</feature>
<sequence>MKGILAAFTLVCVLAQQTFGAGQAEVTSSNRDGSLLTDQGTCYYRGMNIPNGQTVKLSNPCEQWTCLSTAQKVTVKGCKAPRNYGDCPSHFKEGEYPKCCPGILC</sequence>
<evidence type="ECO:0000256" key="3">
    <source>
        <dbReference type="SAM" id="SignalP"/>
    </source>
</evidence>
<dbReference type="EMBL" id="GADI01004884">
    <property type="protein sequence ID" value="JAA68924.1"/>
    <property type="molecule type" value="mRNA"/>
</dbReference>
<keyword evidence="2" id="KW-0964">Secreted</keyword>
<reference evidence="5" key="1">
    <citation type="submission" date="2012-12" db="EMBL/GenBank/DDBJ databases">
        <title>Identification and characterization of a phenylalanine ammonia-lyase gene family in Isatis indigotica Fort.</title>
        <authorList>
            <person name="Liu Q."/>
            <person name="Chen J."/>
            <person name="Zhou X."/>
            <person name="Di P."/>
            <person name="Xiao Y."/>
            <person name="Xuan H."/>
            <person name="Zhang L."/>
            <person name="Chen W."/>
        </authorList>
    </citation>
    <scope>NUCLEOTIDE SEQUENCE</scope>
    <source>
        <tissue evidence="5">Salivary gland</tissue>
    </source>
</reference>
<protein>
    <submittedName>
        <fullName evidence="5">Putative 8.9 kDa protein</fullName>
    </submittedName>
</protein>
<accession>A0A0K8REL5</accession>
<evidence type="ECO:0000313" key="5">
    <source>
        <dbReference type="EMBL" id="JAA68924.1"/>
    </source>
</evidence>
<proteinExistence type="evidence at transcript level"/>
<dbReference type="GO" id="GO:0005576">
    <property type="term" value="C:extracellular region"/>
    <property type="evidence" value="ECO:0007669"/>
    <property type="project" value="UniProtKB-SubCell"/>
</dbReference>
<dbReference type="Pfam" id="PF15430">
    <property type="entry name" value="SVWC"/>
    <property type="match status" value="1"/>
</dbReference>
<dbReference type="InterPro" id="IPR029277">
    <property type="entry name" value="SVWC_dom"/>
</dbReference>
<comment type="subcellular location">
    <subcellularLocation>
        <location evidence="1">Secreted</location>
    </subcellularLocation>
</comment>
<evidence type="ECO:0000256" key="1">
    <source>
        <dbReference type="ARBA" id="ARBA00004613"/>
    </source>
</evidence>
<keyword evidence="3" id="KW-0732">Signal</keyword>
<evidence type="ECO:0000256" key="2">
    <source>
        <dbReference type="ARBA" id="ARBA00022525"/>
    </source>
</evidence>
<organism evidence="5">
    <name type="scientific">Ixodes ricinus</name>
    <name type="common">Common tick</name>
    <name type="synonym">Acarus ricinus</name>
    <dbReference type="NCBI Taxonomy" id="34613"/>
    <lineage>
        <taxon>Eukaryota</taxon>
        <taxon>Metazoa</taxon>
        <taxon>Ecdysozoa</taxon>
        <taxon>Arthropoda</taxon>
        <taxon>Chelicerata</taxon>
        <taxon>Arachnida</taxon>
        <taxon>Acari</taxon>
        <taxon>Parasitiformes</taxon>
        <taxon>Ixodida</taxon>
        <taxon>Ixodoidea</taxon>
        <taxon>Ixodidae</taxon>
        <taxon>Ixodinae</taxon>
        <taxon>Ixodes</taxon>
    </lineage>
</organism>
<dbReference type="SMART" id="SM01318">
    <property type="entry name" value="SVWC"/>
    <property type="match status" value="1"/>
</dbReference>
<dbReference type="AlphaFoldDB" id="A0A0K8REL5"/>
<feature type="chain" id="PRO_5005517168" evidence="3">
    <location>
        <begin position="21"/>
        <end position="105"/>
    </location>
</feature>
<feature type="signal peptide" evidence="3">
    <location>
        <begin position="1"/>
        <end position="20"/>
    </location>
</feature>